<dbReference type="AlphaFoldDB" id="A0ABD5T1S0"/>
<accession>A0ABD5T1S0</accession>
<comment type="caution">
    <text evidence="1">The sequence shown here is derived from an EMBL/GenBank/DDBJ whole genome shotgun (WGS) entry which is preliminary data.</text>
</comment>
<proteinExistence type="predicted"/>
<reference evidence="1 2" key="1">
    <citation type="journal article" date="2019" name="Int. J. Syst. Evol. Microbiol.">
        <title>The Global Catalogue of Microorganisms (GCM) 10K type strain sequencing project: providing services to taxonomists for standard genome sequencing and annotation.</title>
        <authorList>
            <consortium name="The Broad Institute Genomics Platform"/>
            <consortium name="The Broad Institute Genome Sequencing Center for Infectious Disease"/>
            <person name="Wu L."/>
            <person name="Ma J."/>
        </authorList>
    </citation>
    <scope>NUCLEOTIDE SEQUENCE [LARGE SCALE GENOMIC DNA]</scope>
    <source>
        <strain evidence="1 2">PJ61</strain>
    </source>
</reference>
<keyword evidence="2" id="KW-1185">Reference proteome</keyword>
<dbReference type="Proteomes" id="UP001596274">
    <property type="component" value="Unassembled WGS sequence"/>
</dbReference>
<gene>
    <name evidence="1" type="ORF">ACFQDD_03665</name>
</gene>
<evidence type="ECO:0000313" key="1">
    <source>
        <dbReference type="EMBL" id="MFC6770630.1"/>
    </source>
</evidence>
<evidence type="ECO:0000313" key="2">
    <source>
        <dbReference type="Proteomes" id="UP001596274"/>
    </source>
</evidence>
<dbReference type="EMBL" id="JBHSWT010000100">
    <property type="protein sequence ID" value="MFC6770630.1"/>
    <property type="molecule type" value="Genomic_DNA"/>
</dbReference>
<name>A0ABD5T1S0_9EURY</name>
<organism evidence="1 2">
    <name type="scientific">Halorubrum pallidum</name>
    <dbReference type="NCBI Taxonomy" id="1526114"/>
    <lineage>
        <taxon>Archaea</taxon>
        <taxon>Methanobacteriati</taxon>
        <taxon>Methanobacteriota</taxon>
        <taxon>Stenosarchaea group</taxon>
        <taxon>Halobacteria</taxon>
        <taxon>Halobacteriales</taxon>
        <taxon>Haloferacaceae</taxon>
        <taxon>Halorubrum</taxon>
    </lineage>
</organism>
<protein>
    <submittedName>
        <fullName evidence="1">Uncharacterized protein</fullName>
    </submittedName>
</protein>
<sequence>MRDDFAYETGVADLHAPVVLATPASDFGASVFERWSPVQTLSVQLRANYPRKLNDNAKRQH</sequence>